<dbReference type="Proteomes" id="UP000015464">
    <property type="component" value="Unassembled WGS sequence"/>
</dbReference>
<dbReference type="OMA" id="KMFQRVA"/>
<evidence type="ECO:0000313" key="3">
    <source>
        <dbReference type="Proteomes" id="UP000015464"/>
    </source>
</evidence>
<accession>S9VY16</accession>
<dbReference type="GO" id="GO:0035861">
    <property type="term" value="C:site of double-strand break"/>
    <property type="evidence" value="ECO:0007669"/>
    <property type="project" value="EnsemblFungi"/>
</dbReference>
<dbReference type="AlphaFoldDB" id="S9VY16"/>
<evidence type="ECO:0000256" key="1">
    <source>
        <dbReference type="SAM" id="MobiDB-lite"/>
    </source>
</evidence>
<evidence type="ECO:0000313" key="2">
    <source>
        <dbReference type="EMBL" id="EPY52503.1"/>
    </source>
</evidence>
<dbReference type="STRING" id="653667.S9VY16"/>
<keyword evidence="3" id="KW-1185">Reference proteome</keyword>
<dbReference type="RefSeq" id="XP_013022383.1">
    <property type="nucleotide sequence ID" value="XM_013166929.1"/>
</dbReference>
<gene>
    <name evidence="2" type="ORF">SPOG_01825</name>
</gene>
<feature type="region of interest" description="Disordered" evidence="1">
    <location>
        <begin position="192"/>
        <end position="233"/>
    </location>
</feature>
<dbReference type="HOGENOM" id="CLU_792634_0_0_1"/>
<dbReference type="GeneID" id="25036151"/>
<proteinExistence type="predicted"/>
<reference evidence="2 3" key="1">
    <citation type="journal article" date="2011" name="Science">
        <title>Comparative functional genomics of the fission yeasts.</title>
        <authorList>
            <person name="Rhind N."/>
            <person name="Chen Z."/>
            <person name="Yassour M."/>
            <person name="Thompson D.A."/>
            <person name="Haas B.J."/>
            <person name="Habib N."/>
            <person name="Wapinski I."/>
            <person name="Roy S."/>
            <person name="Lin M.F."/>
            <person name="Heiman D.I."/>
            <person name="Young S.K."/>
            <person name="Furuya K."/>
            <person name="Guo Y."/>
            <person name="Pidoux A."/>
            <person name="Chen H.M."/>
            <person name="Robbertse B."/>
            <person name="Goldberg J.M."/>
            <person name="Aoki K."/>
            <person name="Bayne E.H."/>
            <person name="Berlin A.M."/>
            <person name="Desjardins C.A."/>
            <person name="Dobbs E."/>
            <person name="Dukaj L."/>
            <person name="Fan L."/>
            <person name="FitzGerald M.G."/>
            <person name="French C."/>
            <person name="Gujja S."/>
            <person name="Hansen K."/>
            <person name="Keifenheim D."/>
            <person name="Levin J.Z."/>
            <person name="Mosher R.A."/>
            <person name="Mueller C.A."/>
            <person name="Pfiffner J."/>
            <person name="Priest M."/>
            <person name="Russ C."/>
            <person name="Smialowska A."/>
            <person name="Swoboda P."/>
            <person name="Sykes S.M."/>
            <person name="Vaughn M."/>
            <person name="Vengrova S."/>
            <person name="Yoder R."/>
            <person name="Zeng Q."/>
            <person name="Allshire R."/>
            <person name="Baulcombe D."/>
            <person name="Birren B.W."/>
            <person name="Brown W."/>
            <person name="Ekwall K."/>
            <person name="Kellis M."/>
            <person name="Leatherwood J."/>
            <person name="Levin H."/>
            <person name="Margalit H."/>
            <person name="Martienssen R."/>
            <person name="Nieduszynski C.A."/>
            <person name="Spatafora J.W."/>
            <person name="Friedman N."/>
            <person name="Dalgaard J.Z."/>
            <person name="Baumann P."/>
            <person name="Niki H."/>
            <person name="Regev A."/>
            <person name="Nusbaum C."/>
        </authorList>
    </citation>
    <scope>NUCLEOTIDE SEQUENCE [LARGE SCALE GENOMIC DNA]</scope>
    <source>
        <strain evidence="3">OY26 / ATCC MYA-4695 / CBS 11777 / NBRC 106824 / NRRL Y48691</strain>
    </source>
</reference>
<dbReference type="OrthoDB" id="5364913at2759"/>
<sequence length="356" mass="40104">MGWSSCTVRGDSLESPDSHLNFFTFNREKSLRCSSLHQSFTASSPDVSPQMLPRCMNYQHRGLPSDVSMMEEDTVKIEYDRDDDMEPVPTSQIPLSPVNVSTPERNTSVYVKSANWNVSSEFSKNYSPRLLKESYLVSPTRRSLKNLSPGLRRKSLLPKPKMFQRVANALYEEASPWEIEVRGESEFAKMTSGSTRVPNSQMPSSHLSNPVHSSTLHLKGKPQECPSNARKEKDISVTPTVLAEPSSPVAPMEKSHAFFSPAALQTPKKRAINGSNSQSPKSLFTSPLHKEKEFAFHSKKRSRWSEEFADLSKRRAVSPSLLYKFNATKFSPVHSVKVGSLQVRDTHEVLRNLKLY</sequence>
<protein>
    <submittedName>
        <fullName evidence="2">Uncharacterized protein</fullName>
    </submittedName>
</protein>
<feature type="compositionally biased region" description="Polar residues" evidence="1">
    <location>
        <begin position="192"/>
        <end position="216"/>
    </location>
</feature>
<organism evidence="2 3">
    <name type="scientific">Schizosaccharomyces cryophilus (strain OY26 / ATCC MYA-4695 / CBS 11777 / NBRC 106824 / NRRL Y48691)</name>
    <name type="common">Fission yeast</name>
    <dbReference type="NCBI Taxonomy" id="653667"/>
    <lineage>
        <taxon>Eukaryota</taxon>
        <taxon>Fungi</taxon>
        <taxon>Dikarya</taxon>
        <taxon>Ascomycota</taxon>
        <taxon>Taphrinomycotina</taxon>
        <taxon>Schizosaccharomycetes</taxon>
        <taxon>Schizosaccharomycetales</taxon>
        <taxon>Schizosaccharomycetaceae</taxon>
        <taxon>Schizosaccharomyces</taxon>
    </lineage>
</organism>
<name>S9VY16_SCHCR</name>
<dbReference type="EMBL" id="KE546989">
    <property type="protein sequence ID" value="EPY52503.1"/>
    <property type="molecule type" value="Genomic_DNA"/>
</dbReference>
<dbReference type="eggNOG" id="ENOG502SDYM">
    <property type="taxonomic scope" value="Eukaryota"/>
</dbReference>